<protein>
    <submittedName>
        <fullName evidence="1">Uncharacterized protein</fullName>
    </submittedName>
</protein>
<accession>Q3SA62</accession>
<reference evidence="1" key="1">
    <citation type="submission" date="2005-07" db="EMBL/GenBank/DDBJ databases">
        <title>A hyperthermophilic lifestyle for uncultured Archaea of the DHVE2 lineage: evidence from environmental genomics.</title>
        <authorList>
            <person name="Moussard H."/>
            <person name="Hennecke G."/>
            <person name="Moreira D."/>
            <person name="Jouffe V."/>
            <person name="Lopez-Garcia P."/>
            <person name="Jeanthon C."/>
        </authorList>
    </citation>
    <scope>NUCLEOTIDE SEQUENCE</scope>
</reference>
<proteinExistence type="predicted"/>
<name>Q3SA62_9EURY</name>
<organism evidence="1">
    <name type="scientific">uncultured euryarchaeote Alv-FOS4</name>
    <dbReference type="NCBI Taxonomy" id="337893"/>
    <lineage>
        <taxon>Archaea</taxon>
        <taxon>Methanobacteriati</taxon>
        <taxon>Methanobacteriota</taxon>
        <taxon>environmental samples</taxon>
    </lineage>
</organism>
<dbReference type="EMBL" id="DQ118404">
    <property type="protein sequence ID" value="AAZ32520.1"/>
    <property type="molecule type" value="Genomic_DNA"/>
</dbReference>
<sequence length="235" mass="26482">MKVGLKFNDKRLEYRVSCELSRRGIPHEIINHTIDGYTVVLSDSPGWGVEVNDPVEGARRAVSYIYNKPRFTKIIVGIDPGPRPGLAVVGDGFIVEEIQLTRVDETLEVVQEIRRGYLPERIIVRIGNGDVVNRNRIVNSLLSDFTVEIVDEKNTSDTITNRNVEAAKHIAFTRGRPVMEPLNTVIREGYLREIQRRSRIESNGMITIPRELARKVAVGELTLKEAIGLVQENEA</sequence>
<evidence type="ECO:0000313" key="1">
    <source>
        <dbReference type="EMBL" id="AAZ32520.1"/>
    </source>
</evidence>
<dbReference type="AlphaFoldDB" id="Q3SA62"/>